<reference evidence="2 4" key="2">
    <citation type="submission" date="2018-08" db="EMBL/GenBank/DDBJ databases">
        <title>Genome Sequence of Clavibacter michiganensis Subspecies type strains, and the Atypical Peach-Colored Strains Isolated from Tomato.</title>
        <authorList>
            <person name="Osdaghi E."/>
            <person name="Portier P."/>
            <person name="Briand M."/>
            <person name="Jacques M.-A."/>
        </authorList>
    </citation>
    <scope>NUCLEOTIDE SEQUENCE [LARGE SCALE GENOMIC DNA]</scope>
    <source>
        <strain evidence="2 4">CFBP 6488</strain>
    </source>
</reference>
<dbReference type="InterPro" id="IPR023393">
    <property type="entry name" value="START-like_dom_sf"/>
</dbReference>
<dbReference type="HOGENOM" id="CLU_131328_0_0_11"/>
<dbReference type="EMBL" id="CP011043">
    <property type="protein sequence ID" value="AJW79617.1"/>
    <property type="molecule type" value="Genomic_DNA"/>
</dbReference>
<proteinExistence type="predicted"/>
<evidence type="ECO:0000313" key="3">
    <source>
        <dbReference type="Proteomes" id="UP000032604"/>
    </source>
</evidence>
<evidence type="ECO:0000313" key="4">
    <source>
        <dbReference type="Proteomes" id="UP000266634"/>
    </source>
</evidence>
<protein>
    <submittedName>
        <fullName evidence="1">Polyketide cyclase</fullName>
    </submittedName>
    <submittedName>
        <fullName evidence="2">SRPBCC family protein</fullName>
    </submittedName>
</protein>
<evidence type="ECO:0000313" key="2">
    <source>
        <dbReference type="EMBL" id="RIJ43792.1"/>
    </source>
</evidence>
<dbReference type="Proteomes" id="UP000032604">
    <property type="component" value="Chromosome"/>
</dbReference>
<dbReference type="Gene3D" id="3.30.530.20">
    <property type="match status" value="1"/>
</dbReference>
<accession>A0A0D5CK25</accession>
<gene>
    <name evidence="2" type="ORF">DZF93_05260</name>
    <name evidence="1" type="ORF">VO01_11160</name>
</gene>
<dbReference type="Pfam" id="PF10604">
    <property type="entry name" value="Polyketide_cyc2"/>
    <property type="match status" value="1"/>
</dbReference>
<name>A0A0D5CK25_9MICO</name>
<dbReference type="OrthoDB" id="197829at2"/>
<dbReference type="EMBL" id="QWEA01000134">
    <property type="protein sequence ID" value="RIJ43792.1"/>
    <property type="molecule type" value="Genomic_DNA"/>
</dbReference>
<reference evidence="1 3" key="1">
    <citation type="journal article" date="2015" name="Genome Announc.">
        <title>Complete Genome Sequence of Clavibacter michiganensis subsp. insidiosus R1-1 Using PacBio Single-Molecule Real-Time Technology.</title>
        <authorList>
            <person name="Lu Y."/>
            <person name="Samac D.A."/>
            <person name="Glazebrook J."/>
            <person name="Ishimaru C.A."/>
        </authorList>
    </citation>
    <scope>NUCLEOTIDE SEQUENCE [LARGE SCALE GENOMIC DNA]</scope>
    <source>
        <strain evidence="1 3">R1-1</strain>
    </source>
</reference>
<dbReference type="KEGG" id="cmh:VO01_11160"/>
<dbReference type="RefSeq" id="WP_045528999.1">
    <property type="nucleotide sequence ID" value="NZ_CP011043.1"/>
</dbReference>
<evidence type="ECO:0000313" key="1">
    <source>
        <dbReference type="EMBL" id="AJW79617.1"/>
    </source>
</evidence>
<dbReference type="PATRIC" id="fig|33014.5.peg.2308"/>
<dbReference type="SUPFAM" id="SSF55961">
    <property type="entry name" value="Bet v1-like"/>
    <property type="match status" value="1"/>
</dbReference>
<organism evidence="1 3">
    <name type="scientific">Clavibacter michiganensis subsp. insidiosus</name>
    <dbReference type="NCBI Taxonomy" id="33014"/>
    <lineage>
        <taxon>Bacteria</taxon>
        <taxon>Bacillati</taxon>
        <taxon>Actinomycetota</taxon>
        <taxon>Actinomycetes</taxon>
        <taxon>Micrococcales</taxon>
        <taxon>Microbacteriaceae</taxon>
        <taxon>Clavibacter</taxon>
    </lineage>
</organism>
<sequence length="184" mass="19841">MACGHRRAAHPPCQHGSVPVVESRRIVPVPPGAAFAISQTQGAIRKRWDPFIAHQHLMGGATEPAKGVRTFTVSRLGLSMVSEYVSHQPPSNVGMTMTQGSWFFARMGGGWRFAPVEGEPGQTLATWRYNLACRPAWLAPVAERIGAWILQRDMDRSIDGFARGCADPVVLAHVGPGAVMSDGS</sequence>
<dbReference type="Proteomes" id="UP000266634">
    <property type="component" value="Unassembled WGS sequence"/>
</dbReference>
<dbReference type="AlphaFoldDB" id="A0A0D5CK25"/>
<dbReference type="InterPro" id="IPR019587">
    <property type="entry name" value="Polyketide_cyclase/dehydratase"/>
</dbReference>